<protein>
    <recommendedName>
        <fullName evidence="1">FBD domain-containing protein</fullName>
    </recommendedName>
</protein>
<evidence type="ECO:0000313" key="3">
    <source>
        <dbReference type="Proteomes" id="UP000824890"/>
    </source>
</evidence>
<feature type="domain" description="FBD" evidence="1">
    <location>
        <begin position="74"/>
        <end position="137"/>
    </location>
</feature>
<accession>A0ABQ8E7H9</accession>
<reference evidence="2 3" key="1">
    <citation type="submission" date="2021-05" db="EMBL/GenBank/DDBJ databases">
        <title>Genome Assembly of Synthetic Allotetraploid Brassica napus Reveals Homoeologous Exchanges between Subgenomes.</title>
        <authorList>
            <person name="Davis J.T."/>
        </authorList>
    </citation>
    <scope>NUCLEOTIDE SEQUENCE [LARGE SCALE GENOMIC DNA]</scope>
    <source>
        <strain evidence="3">cv. Da-Ae</strain>
        <tissue evidence="2">Seedling</tissue>
    </source>
</reference>
<dbReference type="SMART" id="SM00579">
    <property type="entry name" value="FBD"/>
    <property type="match status" value="1"/>
</dbReference>
<dbReference type="PANTHER" id="PTHR31900">
    <property type="entry name" value="F-BOX/RNI SUPERFAMILY PROTEIN-RELATED"/>
    <property type="match status" value="1"/>
</dbReference>
<sequence length="137" mass="15979">MIHWRMDEHMATLNLRTIFQQLVHLEICTCKPQWWNLLVCLLTATPKLRVLKLKWTHKDCRKGGCWNEPGSVPECLGDVTKELKIKSDLVTSILRNSCHLKMVKIFTESDDHEEQLEMIKKLAFSPRASITCQVDFD</sequence>
<comment type="caution">
    <text evidence="2">The sequence shown here is derived from an EMBL/GenBank/DDBJ whole genome shotgun (WGS) entry which is preliminary data.</text>
</comment>
<proteinExistence type="predicted"/>
<organism evidence="2 3">
    <name type="scientific">Brassica napus</name>
    <name type="common">Rape</name>
    <dbReference type="NCBI Taxonomy" id="3708"/>
    <lineage>
        <taxon>Eukaryota</taxon>
        <taxon>Viridiplantae</taxon>
        <taxon>Streptophyta</taxon>
        <taxon>Embryophyta</taxon>
        <taxon>Tracheophyta</taxon>
        <taxon>Spermatophyta</taxon>
        <taxon>Magnoliopsida</taxon>
        <taxon>eudicotyledons</taxon>
        <taxon>Gunneridae</taxon>
        <taxon>Pentapetalae</taxon>
        <taxon>rosids</taxon>
        <taxon>malvids</taxon>
        <taxon>Brassicales</taxon>
        <taxon>Brassicaceae</taxon>
        <taxon>Brassiceae</taxon>
        <taxon>Brassica</taxon>
    </lineage>
</organism>
<dbReference type="Proteomes" id="UP000824890">
    <property type="component" value="Unassembled WGS sequence"/>
</dbReference>
<gene>
    <name evidence="2" type="ORF">HID58_005041</name>
</gene>
<dbReference type="PANTHER" id="PTHR31900:SF34">
    <property type="entry name" value="EMB|CAB62440.1-RELATED"/>
    <property type="match status" value="1"/>
</dbReference>
<evidence type="ECO:0000259" key="1">
    <source>
        <dbReference type="SMART" id="SM00579"/>
    </source>
</evidence>
<dbReference type="EMBL" id="JAGKQM010000002">
    <property type="protein sequence ID" value="KAH0937580.1"/>
    <property type="molecule type" value="Genomic_DNA"/>
</dbReference>
<dbReference type="InterPro" id="IPR050232">
    <property type="entry name" value="FBL13/AtMIF1-like"/>
</dbReference>
<keyword evidence="3" id="KW-1185">Reference proteome</keyword>
<evidence type="ECO:0000313" key="2">
    <source>
        <dbReference type="EMBL" id="KAH0937580.1"/>
    </source>
</evidence>
<dbReference type="InterPro" id="IPR006566">
    <property type="entry name" value="FBD"/>
</dbReference>
<name>A0ABQ8E7H9_BRANA</name>